<organism evidence="5 6">
    <name type="scientific">Natronococcus jeotgali DSM 18795</name>
    <dbReference type="NCBI Taxonomy" id="1227498"/>
    <lineage>
        <taxon>Archaea</taxon>
        <taxon>Methanobacteriati</taxon>
        <taxon>Methanobacteriota</taxon>
        <taxon>Stenosarchaea group</taxon>
        <taxon>Halobacteria</taxon>
        <taxon>Halobacteriales</taxon>
        <taxon>Natrialbaceae</taxon>
        <taxon>Natronococcus</taxon>
    </lineage>
</organism>
<dbReference type="InterPro" id="IPR000182">
    <property type="entry name" value="GNAT_dom"/>
</dbReference>
<dbReference type="SUPFAM" id="SSF55729">
    <property type="entry name" value="Acyl-CoA N-acyltransferases (Nat)"/>
    <property type="match status" value="1"/>
</dbReference>
<dbReference type="AlphaFoldDB" id="L9XWH2"/>
<dbReference type="InterPro" id="IPR050832">
    <property type="entry name" value="Bact_Acetyltransf"/>
</dbReference>
<feature type="domain" description="N-acetyltransferase" evidence="4">
    <location>
        <begin position="20"/>
        <end position="164"/>
    </location>
</feature>
<dbReference type="Gene3D" id="3.40.630.30">
    <property type="match status" value="1"/>
</dbReference>
<evidence type="ECO:0000256" key="2">
    <source>
        <dbReference type="ARBA" id="ARBA00023315"/>
    </source>
</evidence>
<comment type="caution">
    <text evidence="5">The sequence shown here is derived from an EMBL/GenBank/DDBJ whole genome shotgun (WGS) entry which is preliminary data.</text>
</comment>
<keyword evidence="6" id="KW-1185">Reference proteome</keyword>
<sequence>MTNERRGEPVWNSWKLPQTTSTRSSTAGTTSHGRWRYSELNELAYGDVREVSDDGFRAHLDSEDVTDYLVVRDGERIGFVTLREGQHPSRRYSTSLRIVNLAIDEDYRDRGHGTAVLERAKELARERGCDHLEVSCEWHNEDARRFYRDAGFQPKQVEYARPLE</sequence>
<dbReference type="EMBL" id="AOIA01000018">
    <property type="protein sequence ID" value="ELY66179.1"/>
    <property type="molecule type" value="Genomic_DNA"/>
</dbReference>
<feature type="region of interest" description="Disordered" evidence="3">
    <location>
        <begin position="1"/>
        <end position="31"/>
    </location>
</feature>
<evidence type="ECO:0000259" key="4">
    <source>
        <dbReference type="PROSITE" id="PS51186"/>
    </source>
</evidence>
<dbReference type="STRING" id="1227498.C492_01313"/>
<dbReference type="PANTHER" id="PTHR43877:SF2">
    <property type="entry name" value="AMINOALKYLPHOSPHONATE N-ACETYLTRANSFERASE-RELATED"/>
    <property type="match status" value="1"/>
</dbReference>
<protein>
    <submittedName>
        <fullName evidence="5">GCN5-like N-acetyltransferase</fullName>
    </submittedName>
</protein>
<feature type="compositionally biased region" description="Low complexity" evidence="3">
    <location>
        <begin position="19"/>
        <end position="31"/>
    </location>
</feature>
<dbReference type="PANTHER" id="PTHR43877">
    <property type="entry name" value="AMINOALKYLPHOSPHONATE N-ACETYLTRANSFERASE-RELATED-RELATED"/>
    <property type="match status" value="1"/>
</dbReference>
<reference evidence="5 6" key="1">
    <citation type="journal article" date="2014" name="PLoS Genet.">
        <title>Phylogenetically driven sequencing of extremely halophilic archaea reveals strategies for static and dynamic osmo-response.</title>
        <authorList>
            <person name="Becker E.A."/>
            <person name="Seitzer P.M."/>
            <person name="Tritt A."/>
            <person name="Larsen D."/>
            <person name="Krusor M."/>
            <person name="Yao A.I."/>
            <person name="Wu D."/>
            <person name="Madern D."/>
            <person name="Eisen J.A."/>
            <person name="Darling A.E."/>
            <person name="Facciotti M.T."/>
        </authorList>
    </citation>
    <scope>NUCLEOTIDE SEQUENCE [LARGE SCALE GENOMIC DNA]</scope>
    <source>
        <strain evidence="5 6">DSM 18795</strain>
    </source>
</reference>
<dbReference type="PROSITE" id="PS51186">
    <property type="entry name" value="GNAT"/>
    <property type="match status" value="1"/>
</dbReference>
<proteinExistence type="predicted"/>
<gene>
    <name evidence="5" type="ORF">C492_01313</name>
</gene>
<accession>L9XWH2</accession>
<evidence type="ECO:0000256" key="1">
    <source>
        <dbReference type="ARBA" id="ARBA00022679"/>
    </source>
</evidence>
<dbReference type="CDD" id="cd04301">
    <property type="entry name" value="NAT_SF"/>
    <property type="match status" value="1"/>
</dbReference>
<keyword evidence="1 5" id="KW-0808">Transferase</keyword>
<dbReference type="Pfam" id="PF00583">
    <property type="entry name" value="Acetyltransf_1"/>
    <property type="match status" value="1"/>
</dbReference>
<evidence type="ECO:0000313" key="5">
    <source>
        <dbReference type="EMBL" id="ELY66179.1"/>
    </source>
</evidence>
<name>L9XWH2_9EURY</name>
<evidence type="ECO:0000256" key="3">
    <source>
        <dbReference type="SAM" id="MobiDB-lite"/>
    </source>
</evidence>
<dbReference type="InterPro" id="IPR016181">
    <property type="entry name" value="Acyl_CoA_acyltransferase"/>
</dbReference>
<dbReference type="PATRIC" id="fig|1227498.3.peg.255"/>
<evidence type="ECO:0000313" key="6">
    <source>
        <dbReference type="Proteomes" id="UP000011531"/>
    </source>
</evidence>
<dbReference type="Proteomes" id="UP000011531">
    <property type="component" value="Unassembled WGS sequence"/>
</dbReference>
<keyword evidence="2" id="KW-0012">Acyltransferase</keyword>
<dbReference type="GO" id="GO:0016747">
    <property type="term" value="F:acyltransferase activity, transferring groups other than amino-acyl groups"/>
    <property type="evidence" value="ECO:0007669"/>
    <property type="project" value="InterPro"/>
</dbReference>